<dbReference type="Proteomes" id="UP000295681">
    <property type="component" value="Unassembled WGS sequence"/>
</dbReference>
<reference evidence="3 4" key="1">
    <citation type="journal article" date="2019" name="Appl. Microbiol. Biotechnol.">
        <title>Uncovering carbohydrate metabolism through a genotype-phenotype association study of 56 lactic acid bacteria genomes.</title>
        <authorList>
            <person name="Buron-Moles G."/>
            <person name="Chailyan A."/>
            <person name="Dolejs I."/>
            <person name="Forster J."/>
            <person name="Miks M.H."/>
        </authorList>
    </citation>
    <scope>NUCLEOTIDE SEQUENCE [LARGE SCALE GENOMIC DNA]</scope>
    <source>
        <strain evidence="3 4">ATCC 700006</strain>
    </source>
</reference>
<evidence type="ECO:0000313" key="3">
    <source>
        <dbReference type="EMBL" id="TDG68060.1"/>
    </source>
</evidence>
<dbReference type="AlphaFoldDB" id="A0A4R5N8V9"/>
<dbReference type="STRING" id="907931.GCA_000165675_00984"/>
<dbReference type="RefSeq" id="WP_010007819.1">
    <property type="nucleotide sequence ID" value="NZ_PUFI01000014.1"/>
</dbReference>
<keyword evidence="4" id="KW-1185">Reference proteome</keyword>
<accession>A0A4R5N8V9</accession>
<dbReference type="InterPro" id="IPR052404">
    <property type="entry name" value="SPP1-like_terminase"/>
</dbReference>
<gene>
    <name evidence="3" type="ORF">C5L23_000366</name>
</gene>
<keyword evidence="2" id="KW-0231">Viral genome packaging</keyword>
<dbReference type="InterPro" id="IPR005335">
    <property type="entry name" value="Terminase_ssu"/>
</dbReference>
<organism evidence="3 4">
    <name type="scientific">Leuconostoc fallax</name>
    <dbReference type="NCBI Taxonomy" id="1251"/>
    <lineage>
        <taxon>Bacteria</taxon>
        <taxon>Bacillati</taxon>
        <taxon>Bacillota</taxon>
        <taxon>Bacilli</taxon>
        <taxon>Lactobacillales</taxon>
        <taxon>Lactobacillaceae</taxon>
        <taxon>Leuconostoc</taxon>
    </lineage>
</organism>
<dbReference type="Pfam" id="PF03592">
    <property type="entry name" value="Terminase_2"/>
    <property type="match status" value="1"/>
</dbReference>
<evidence type="ECO:0000256" key="1">
    <source>
        <dbReference type="ARBA" id="ARBA00022612"/>
    </source>
</evidence>
<evidence type="ECO:0008006" key="5">
    <source>
        <dbReference type="Google" id="ProtNLM"/>
    </source>
</evidence>
<sequence length="153" mass="17008">MDKLTTKQKRFCEEYVKLGNATRAYQVAGYAVKSETSAASSANRMLRNVKVKSYIDGLMGDLKKSTIADADEALETITNIMRGNTTDEVVMMNPITGTVERVEKRVDKTVILKSAAEILKRHPLPVDINLNAPTKINIVASFDDVEIPEPEYE</sequence>
<dbReference type="GO" id="GO:0051276">
    <property type="term" value="P:chromosome organization"/>
    <property type="evidence" value="ECO:0007669"/>
    <property type="project" value="InterPro"/>
</dbReference>
<keyword evidence="1" id="KW-1188">Viral release from host cell</keyword>
<protein>
    <recommendedName>
        <fullName evidence="5">Terminase small subunit</fullName>
    </recommendedName>
</protein>
<proteinExistence type="predicted"/>
<evidence type="ECO:0000313" key="4">
    <source>
        <dbReference type="Proteomes" id="UP000295681"/>
    </source>
</evidence>
<evidence type="ECO:0000256" key="2">
    <source>
        <dbReference type="ARBA" id="ARBA00023219"/>
    </source>
</evidence>
<dbReference type="PANTHER" id="PTHR41328:SF2">
    <property type="entry name" value="TERMINASE SMALL SUBUNIT"/>
    <property type="match status" value="1"/>
</dbReference>
<comment type="caution">
    <text evidence="3">The sequence shown here is derived from an EMBL/GenBank/DDBJ whole genome shotgun (WGS) entry which is preliminary data.</text>
</comment>
<dbReference type="Gene3D" id="1.10.10.1400">
    <property type="entry name" value="Terminase, small subunit, N-terminal DNA-binding domain, HTH motif"/>
    <property type="match status" value="1"/>
</dbReference>
<dbReference type="EMBL" id="PUFI01000014">
    <property type="protein sequence ID" value="TDG68060.1"/>
    <property type="molecule type" value="Genomic_DNA"/>
</dbReference>
<dbReference type="InterPro" id="IPR038713">
    <property type="entry name" value="Terminase_Gp1_N_sf"/>
</dbReference>
<dbReference type="Gene3D" id="6.10.140.2160">
    <property type="match status" value="1"/>
</dbReference>
<name>A0A4R5N8V9_9LACO</name>
<dbReference type="PANTHER" id="PTHR41328">
    <property type="entry name" value="TERMINASE SMALL SUBUNIT-RELATED"/>
    <property type="match status" value="1"/>
</dbReference>